<evidence type="ECO:0000313" key="6">
    <source>
        <dbReference type="Proteomes" id="UP000265509"/>
    </source>
</evidence>
<dbReference type="Gene3D" id="3.40.640.10">
    <property type="entry name" value="Type I PLP-dependent aspartate aminotransferase-like (Major domain)"/>
    <property type="match status" value="1"/>
</dbReference>
<evidence type="ECO:0000256" key="2">
    <source>
        <dbReference type="ARBA" id="ARBA00022898"/>
    </source>
</evidence>
<dbReference type="InterPro" id="IPR015422">
    <property type="entry name" value="PyrdxlP-dep_Trfase_small"/>
</dbReference>
<protein>
    <submittedName>
        <fullName evidence="5">Aminotransferase class I/II-fold pyridoxal phosphate-dependent enzyme</fullName>
    </submittedName>
</protein>
<dbReference type="InterPro" id="IPR000277">
    <property type="entry name" value="Cys/Met-Metab_PyrdxlP-dep_enz"/>
</dbReference>
<dbReference type="GO" id="GO:0005737">
    <property type="term" value="C:cytoplasm"/>
    <property type="evidence" value="ECO:0007669"/>
    <property type="project" value="TreeGrafter"/>
</dbReference>
<dbReference type="SUPFAM" id="SSF53383">
    <property type="entry name" value="PLP-dependent transferases"/>
    <property type="match status" value="1"/>
</dbReference>
<name>A0A3L7DZ86_9GAMM</name>
<dbReference type="Proteomes" id="UP000265509">
    <property type="component" value="Unassembled WGS sequence"/>
</dbReference>
<evidence type="ECO:0000313" key="5">
    <source>
        <dbReference type="EMBL" id="RLQ22907.1"/>
    </source>
</evidence>
<evidence type="ECO:0000256" key="1">
    <source>
        <dbReference type="ARBA" id="ARBA00001933"/>
    </source>
</evidence>
<dbReference type="PIRSF" id="PIRSF001434">
    <property type="entry name" value="CGS"/>
    <property type="match status" value="1"/>
</dbReference>
<dbReference type="GO" id="GO:0030170">
    <property type="term" value="F:pyridoxal phosphate binding"/>
    <property type="evidence" value="ECO:0007669"/>
    <property type="project" value="InterPro"/>
</dbReference>
<dbReference type="Gene3D" id="3.90.1150.10">
    <property type="entry name" value="Aspartate Aminotransferase, domain 1"/>
    <property type="match status" value="1"/>
</dbReference>
<proteinExistence type="inferred from homology"/>
<reference evidence="5 6" key="1">
    <citation type="submission" date="2018-07" db="EMBL/GenBank/DDBJ databases">
        <title>Halioglobus sp. genome submission.</title>
        <authorList>
            <person name="Ye M.-Q."/>
            <person name="Du Z.-J."/>
        </authorList>
    </citation>
    <scope>NUCLEOTIDE SEQUENCE [LARGE SCALE GENOMIC DNA]</scope>
    <source>
        <strain evidence="5 6">U0301</strain>
    </source>
</reference>
<comment type="caution">
    <text evidence="5">The sequence shown here is derived from an EMBL/GenBank/DDBJ whole genome shotgun (WGS) entry which is preliminary data.</text>
</comment>
<dbReference type="PANTHER" id="PTHR11808:SF80">
    <property type="entry name" value="CYSTATHIONINE GAMMA-LYASE"/>
    <property type="match status" value="1"/>
</dbReference>
<keyword evidence="6" id="KW-1185">Reference proteome</keyword>
<dbReference type="PANTHER" id="PTHR11808">
    <property type="entry name" value="TRANS-SULFURATION ENZYME FAMILY MEMBER"/>
    <property type="match status" value="1"/>
</dbReference>
<feature type="modified residue" description="N6-(pyridoxal phosphate)lysine" evidence="3">
    <location>
        <position position="211"/>
    </location>
</feature>
<evidence type="ECO:0000256" key="4">
    <source>
        <dbReference type="RuleBase" id="RU362118"/>
    </source>
</evidence>
<organism evidence="5 6">
    <name type="scientific">Seongchinamella sediminis</name>
    <dbReference type="NCBI Taxonomy" id="2283635"/>
    <lineage>
        <taxon>Bacteria</taxon>
        <taxon>Pseudomonadati</taxon>
        <taxon>Pseudomonadota</taxon>
        <taxon>Gammaproteobacteria</taxon>
        <taxon>Cellvibrionales</taxon>
        <taxon>Halieaceae</taxon>
        <taxon>Seongchinamella</taxon>
    </lineage>
</organism>
<dbReference type="AlphaFoldDB" id="A0A3L7DZ86"/>
<dbReference type="GO" id="GO:0019346">
    <property type="term" value="P:transsulfuration"/>
    <property type="evidence" value="ECO:0007669"/>
    <property type="project" value="InterPro"/>
</dbReference>
<dbReference type="Pfam" id="PF01053">
    <property type="entry name" value="Cys_Met_Meta_PP"/>
    <property type="match status" value="1"/>
</dbReference>
<dbReference type="EMBL" id="QRAN01000004">
    <property type="protein sequence ID" value="RLQ22907.1"/>
    <property type="molecule type" value="Genomic_DNA"/>
</dbReference>
<gene>
    <name evidence="5" type="ORF">DWB85_05535</name>
</gene>
<accession>A0A3L7DZ86</accession>
<dbReference type="InterPro" id="IPR015424">
    <property type="entry name" value="PyrdxlP-dep_Trfase"/>
</dbReference>
<keyword evidence="2 3" id="KW-0663">Pyridoxal phosphate</keyword>
<dbReference type="GO" id="GO:0016846">
    <property type="term" value="F:carbon-sulfur lyase activity"/>
    <property type="evidence" value="ECO:0007669"/>
    <property type="project" value="TreeGrafter"/>
</dbReference>
<dbReference type="RefSeq" id="WP_117953213.1">
    <property type="nucleotide sequence ID" value="NZ_QRAN01000004.1"/>
</dbReference>
<comment type="similarity">
    <text evidence="4">Belongs to the trans-sulfuration enzymes family.</text>
</comment>
<dbReference type="InterPro" id="IPR015421">
    <property type="entry name" value="PyrdxlP-dep_Trfase_major"/>
</dbReference>
<evidence type="ECO:0000256" key="3">
    <source>
        <dbReference type="PIRSR" id="PIRSR001434-2"/>
    </source>
</evidence>
<keyword evidence="5" id="KW-0808">Transferase</keyword>
<dbReference type="FunFam" id="3.90.1150.10:FF:000087">
    <property type="entry name" value="Putative methionine gamma-lyase"/>
    <property type="match status" value="1"/>
</dbReference>
<keyword evidence="5" id="KW-0032">Aminotransferase</keyword>
<dbReference type="GO" id="GO:0008483">
    <property type="term" value="F:transaminase activity"/>
    <property type="evidence" value="ECO:0007669"/>
    <property type="project" value="UniProtKB-KW"/>
</dbReference>
<sequence>MTHESPVEALATLRHEFGEHGGVNMSIEASSTFTVVDSSTMPDIFAGRKGPEEGGCYLYGRHFNPTVYNLGRQLAALEGVEAAYCSASGMGAISAVIMALCNAGDHVVASNTIYGGTWALLHDFMPLKTGVTTSFVDSTRLQAVREAISERTRLIYVESMSNPTLRVADIPALAALAHEAGLPLVVDNTFAPLLISPAPLGADIVVHSMTKFIGGASDLIGGAVCASSEFIGSLMDLHTGPLMILGPTLDPRIAADISLRLPHLPLRMKAHSERCLALAERTAALGVPVMYPGLAAHPDHALLGRLHNPEFGYGGLLTIDAGSEARAMALMNTLQNEHQFGYVAVSLGYFDTLMSCSASSTSSEMPDEALAAAAISPGLVRMAVGYSGSLEQRWGQLEAALKATGLA</sequence>
<comment type="cofactor">
    <cofactor evidence="1 4">
        <name>pyridoxal 5'-phosphate</name>
        <dbReference type="ChEBI" id="CHEBI:597326"/>
    </cofactor>
</comment>
<dbReference type="OrthoDB" id="9805807at2"/>
<dbReference type="FunFam" id="3.40.640.10:FF:000046">
    <property type="entry name" value="Cystathionine gamma-lyase"/>
    <property type="match status" value="1"/>
</dbReference>